<dbReference type="Pfam" id="PF00111">
    <property type="entry name" value="Fer2"/>
    <property type="match status" value="1"/>
</dbReference>
<dbReference type="InterPro" id="IPR036010">
    <property type="entry name" value="2Fe-2S_ferredoxin-like_sf"/>
</dbReference>
<proteinExistence type="predicted"/>
<protein>
    <submittedName>
        <fullName evidence="2">Na(+)-translocating NADH-quinone reductase subunit F</fullName>
    </submittedName>
</protein>
<gene>
    <name evidence="2" type="ORF">JCM21142_93476</name>
</gene>
<dbReference type="SUPFAM" id="SSF53067">
    <property type="entry name" value="Actin-like ATPase domain"/>
    <property type="match status" value="1"/>
</dbReference>
<accession>W7YQQ4</accession>
<feature type="domain" description="2Fe-2S ferredoxin-type" evidence="1">
    <location>
        <begin position="2"/>
        <end position="76"/>
    </location>
</feature>
<dbReference type="Gene3D" id="3.10.20.30">
    <property type="match status" value="1"/>
</dbReference>
<comment type="caution">
    <text evidence="2">The sequence shown here is derived from an EMBL/GenBank/DDBJ whole genome shotgun (WGS) entry which is preliminary data.</text>
</comment>
<name>W7YQQ4_9BACT</name>
<dbReference type="RefSeq" id="WP_027470255.1">
    <property type="nucleotide sequence ID" value="NZ_BAMD01000055.1"/>
</dbReference>
<dbReference type="InterPro" id="IPR042259">
    <property type="entry name" value="Raco-like_middle_sf"/>
</dbReference>
<evidence type="ECO:0000259" key="1">
    <source>
        <dbReference type="PROSITE" id="PS51085"/>
    </source>
</evidence>
<reference evidence="2 3" key="1">
    <citation type="journal article" date="2014" name="Genome Announc.">
        <title>Draft Genome Sequence of Cytophaga fermentans JCM 21142T, a Facultative Anaerobe Isolated from Marine Mud.</title>
        <authorList>
            <person name="Starns D."/>
            <person name="Oshima K."/>
            <person name="Suda W."/>
            <person name="Iino T."/>
            <person name="Yuki M."/>
            <person name="Inoue J."/>
            <person name="Kitamura K."/>
            <person name="Iida T."/>
            <person name="Darby A."/>
            <person name="Hattori M."/>
            <person name="Ohkuma M."/>
        </authorList>
    </citation>
    <scope>NUCLEOTIDE SEQUENCE [LARGE SCALE GENOMIC DNA]</scope>
    <source>
        <strain evidence="2 3">JCM 21142</strain>
    </source>
</reference>
<dbReference type="GO" id="GO:0051536">
    <property type="term" value="F:iron-sulfur cluster binding"/>
    <property type="evidence" value="ECO:0007669"/>
    <property type="project" value="InterPro"/>
</dbReference>
<dbReference type="Proteomes" id="UP000019402">
    <property type="component" value="Unassembled WGS sequence"/>
</dbReference>
<dbReference type="PANTHER" id="PTHR42895">
    <property type="entry name" value="IRON-SULFUR CLUSTER-BINDING PROTEIN-RELATED"/>
    <property type="match status" value="1"/>
</dbReference>
<dbReference type="InterPro" id="IPR043129">
    <property type="entry name" value="ATPase_NBD"/>
</dbReference>
<dbReference type="InterPro" id="IPR001041">
    <property type="entry name" value="2Fe-2S_ferredoxin-type"/>
</dbReference>
<evidence type="ECO:0000313" key="2">
    <source>
        <dbReference type="EMBL" id="GAF04759.1"/>
    </source>
</evidence>
<dbReference type="InterPro" id="IPR052911">
    <property type="entry name" value="Corrinoid_activation_enz"/>
</dbReference>
<dbReference type="SUPFAM" id="SSF54292">
    <property type="entry name" value="2Fe-2S ferredoxin-like"/>
    <property type="match status" value="1"/>
</dbReference>
<dbReference type="Pfam" id="PF17651">
    <property type="entry name" value="Raco_middle"/>
    <property type="match status" value="1"/>
</dbReference>
<dbReference type="InterPro" id="IPR041414">
    <property type="entry name" value="Raco-like_middle"/>
</dbReference>
<dbReference type="InterPro" id="IPR012675">
    <property type="entry name" value="Beta-grasp_dom_sf"/>
</dbReference>
<dbReference type="Gene3D" id="3.30.420.480">
    <property type="entry name" value="Domain of unknown function (DUF4445)"/>
    <property type="match status" value="1"/>
</dbReference>
<dbReference type="eggNOG" id="COG3894">
    <property type="taxonomic scope" value="Bacteria"/>
</dbReference>
<sequence length="497" mass="54160">MPYIKIHQQNRLLSLEYEQGESLLHFLQKQGMDISSPCGGNGSCGKCKVRIKGVGMVNSCSYYPTQNIEVILPDEKEAKILTHQNKYSLHLPLQVNKWILQSDFPVGLAIDVGTTSMVFYWVSLITGQVIRSIGVGNPQVKYGADVITRITFCTDATKVRILQEELVRAVNQQIDHFVTQEGIQYGHIVKVSVSANTTMLHLLAGVNPGSLALAPFKAQFLEARVYHGSELRFRINSAAEVHLMPSISAYVGADIVSGLASLYPQETVKNYLFIDIGTNGEMAVVTPQKIFCCATAAGPALEGANIYCGMAAFDGAISAFDAYGYQTIGNEKPIGICGSGLLDVMAYLLDRNIVLADGTLNNDFVLVPKEEAGNNEDIVITPQDIREIQLAKSAFFTGIKLLVQEAGLTFEKLDALFLAGGFGNYLNPESAVTIGLFPKELLGKVITVGNTSGTGAVLNTISTQYEQYTDAVIKKAQLIELAKHPDFELEYAMNMFF</sequence>
<dbReference type="InterPro" id="IPR027980">
    <property type="entry name" value="RACo_C"/>
</dbReference>
<dbReference type="STRING" id="869213.GCA_000517085_00169"/>
<dbReference type="Pfam" id="PF14574">
    <property type="entry name" value="RACo_C_ter"/>
    <property type="match status" value="1"/>
</dbReference>
<dbReference type="OrthoDB" id="9810588at2"/>
<dbReference type="eggNOG" id="COG2871">
    <property type="taxonomic scope" value="Bacteria"/>
</dbReference>
<evidence type="ECO:0000313" key="3">
    <source>
        <dbReference type="Proteomes" id="UP000019402"/>
    </source>
</evidence>
<dbReference type="EMBL" id="BAMD01000055">
    <property type="protein sequence ID" value="GAF04759.1"/>
    <property type="molecule type" value="Genomic_DNA"/>
</dbReference>
<dbReference type="PROSITE" id="PS51085">
    <property type="entry name" value="2FE2S_FER_2"/>
    <property type="match status" value="1"/>
</dbReference>
<dbReference type="PANTHER" id="PTHR42895:SF2">
    <property type="entry name" value="IRON-SULFUR CLUSTER PROTEIN"/>
    <property type="match status" value="1"/>
</dbReference>
<organism evidence="2 3">
    <name type="scientific">Saccharicrinis fermentans DSM 9555 = JCM 21142</name>
    <dbReference type="NCBI Taxonomy" id="869213"/>
    <lineage>
        <taxon>Bacteria</taxon>
        <taxon>Pseudomonadati</taxon>
        <taxon>Bacteroidota</taxon>
        <taxon>Bacteroidia</taxon>
        <taxon>Marinilabiliales</taxon>
        <taxon>Marinilabiliaceae</taxon>
        <taxon>Saccharicrinis</taxon>
    </lineage>
</organism>
<dbReference type="AlphaFoldDB" id="W7YQQ4"/>
<dbReference type="CDD" id="cd00207">
    <property type="entry name" value="fer2"/>
    <property type="match status" value="1"/>
</dbReference>
<keyword evidence="3" id="KW-1185">Reference proteome</keyword>